<feature type="compositionally biased region" description="Pro residues" evidence="2">
    <location>
        <begin position="650"/>
        <end position="662"/>
    </location>
</feature>
<name>A0A9P6FNA4_9FUNG</name>
<feature type="region of interest" description="Disordered" evidence="2">
    <location>
        <begin position="599"/>
        <end position="748"/>
    </location>
</feature>
<gene>
    <name evidence="3" type="ORF">BGW38_006790</name>
</gene>
<evidence type="ECO:0000256" key="2">
    <source>
        <dbReference type="SAM" id="MobiDB-lite"/>
    </source>
</evidence>
<feature type="region of interest" description="Disordered" evidence="2">
    <location>
        <begin position="512"/>
        <end position="548"/>
    </location>
</feature>
<protein>
    <submittedName>
        <fullName evidence="3">Uncharacterized protein</fullName>
    </submittedName>
</protein>
<feature type="non-terminal residue" evidence="3">
    <location>
        <position position="1"/>
    </location>
</feature>
<feature type="compositionally biased region" description="Basic and acidic residues" evidence="2">
    <location>
        <begin position="694"/>
        <end position="705"/>
    </location>
</feature>
<reference evidence="3" key="1">
    <citation type="journal article" date="2020" name="Fungal Divers.">
        <title>Resolving the Mortierellaceae phylogeny through synthesis of multi-gene phylogenetics and phylogenomics.</title>
        <authorList>
            <person name="Vandepol N."/>
            <person name="Liber J."/>
            <person name="Desiro A."/>
            <person name="Na H."/>
            <person name="Kennedy M."/>
            <person name="Barry K."/>
            <person name="Grigoriev I.V."/>
            <person name="Miller A.N."/>
            <person name="O'Donnell K."/>
            <person name="Stajich J.E."/>
            <person name="Bonito G."/>
        </authorList>
    </citation>
    <scope>NUCLEOTIDE SEQUENCE</scope>
    <source>
        <strain evidence="3">KOD1015</strain>
    </source>
</reference>
<feature type="region of interest" description="Disordered" evidence="2">
    <location>
        <begin position="300"/>
        <end position="353"/>
    </location>
</feature>
<dbReference type="AlphaFoldDB" id="A0A9P6FNA4"/>
<feature type="coiled-coil region" evidence="1">
    <location>
        <begin position="104"/>
        <end position="258"/>
    </location>
</feature>
<feature type="coiled-coil region" evidence="1">
    <location>
        <begin position="439"/>
        <end position="466"/>
    </location>
</feature>
<feature type="compositionally biased region" description="Polar residues" evidence="2">
    <location>
        <begin position="300"/>
        <end position="317"/>
    </location>
</feature>
<dbReference type="OrthoDB" id="2439619at2759"/>
<dbReference type="PANTHER" id="PTHR45615">
    <property type="entry name" value="MYOSIN HEAVY CHAIN, NON-MUSCLE"/>
    <property type="match status" value="1"/>
</dbReference>
<feature type="compositionally biased region" description="Polar residues" evidence="2">
    <location>
        <begin position="628"/>
        <end position="647"/>
    </location>
</feature>
<evidence type="ECO:0000256" key="1">
    <source>
        <dbReference type="SAM" id="Coils"/>
    </source>
</evidence>
<proteinExistence type="predicted"/>
<evidence type="ECO:0000313" key="4">
    <source>
        <dbReference type="Proteomes" id="UP000780801"/>
    </source>
</evidence>
<dbReference type="Proteomes" id="UP000780801">
    <property type="component" value="Unassembled WGS sequence"/>
</dbReference>
<keyword evidence="1" id="KW-0175">Coiled coil</keyword>
<feature type="compositionally biased region" description="Low complexity" evidence="2">
    <location>
        <begin position="530"/>
        <end position="546"/>
    </location>
</feature>
<feature type="compositionally biased region" description="Low complexity" evidence="2">
    <location>
        <begin position="681"/>
        <end position="693"/>
    </location>
</feature>
<accession>A0A9P6FNA4</accession>
<keyword evidence="4" id="KW-1185">Reference proteome</keyword>
<evidence type="ECO:0000313" key="3">
    <source>
        <dbReference type="EMBL" id="KAF9577776.1"/>
    </source>
</evidence>
<dbReference type="EMBL" id="JAABOA010004383">
    <property type="protein sequence ID" value="KAF9577776.1"/>
    <property type="molecule type" value="Genomic_DNA"/>
</dbReference>
<dbReference type="PANTHER" id="PTHR45615:SF63">
    <property type="entry name" value="CHROMOSOME UNDETERMINED SCAFFOLD_10, WHOLE GENOME SHOTGUN SEQUENCE"/>
    <property type="match status" value="1"/>
</dbReference>
<organism evidence="3 4">
    <name type="scientific">Lunasporangiospora selenospora</name>
    <dbReference type="NCBI Taxonomy" id="979761"/>
    <lineage>
        <taxon>Eukaryota</taxon>
        <taxon>Fungi</taxon>
        <taxon>Fungi incertae sedis</taxon>
        <taxon>Mucoromycota</taxon>
        <taxon>Mortierellomycotina</taxon>
        <taxon>Mortierellomycetes</taxon>
        <taxon>Mortierellales</taxon>
        <taxon>Mortierellaceae</taxon>
        <taxon>Lunasporangiospora</taxon>
    </lineage>
</organism>
<feature type="coiled-coil region" evidence="1">
    <location>
        <begin position="44"/>
        <end position="78"/>
    </location>
</feature>
<comment type="caution">
    <text evidence="3">The sequence shown here is derived from an EMBL/GenBank/DDBJ whole genome shotgun (WGS) entry which is preliminary data.</text>
</comment>
<sequence>MTESELQGLRDELEELTPFREAAQQQREFSAQESGKVKELTAQITDLEDTRDIQAALIEELETKITTVEAEALAFKGKAEQEYDALSEGFKVLKSRRSQEILELKTELEQHKLQEQIIEKLQADVDHLQAALAQVATSRSTENARISRVAAELNEALALKDQEVVQVRKNMTEFEESHNRLVSSLQETLTTINEEAESARKSRDEALTALETLKEELQALRHSLPINDKHMSLSEWSAEQQRNQQEQQLKAIQELEVKVVGQVEGVKGDQQRAGLLEANTKRKSQQLTLDMEHHLHLSSTMVQNQSSTKNDLSSSEVAEQDDDSQKGQDEEEKGSTAGDAKGVGASGVKRKSIDLQQRDMGTVSVRTMLKFLAQLQGRQLGLSSKEPFSTTNAHVREGTDVTLMGDSTMAAGSGDLESELRVFLLGLNDIALLEPWAREKQLESEIDQLKHKERVLETREQELIAKIRLDENQLQLHKGDAFPLTPPFSAPITPYGSPLTNDLLPTLMSTTMSERHGSEISEDEDESLRGEGSSSGSNGRGRILGSENDKDDEVAAVAAVAVIANEKNRHVETSEHQLMRIKTLEAKIRELEKRSSMPLPPLPMTIIEESSSGSVFPSPPMGAGPFLSSRNSLTRGQNLHSMRSSLLSEVPPPNTALPPIPVSPDSSDSGSETKGGRKAATEAAVAAAVAKSQESQRELQSKLEQSETELEGSQQRTRELEAELALSKTRSQESEQALSGEATRLKTEHESMTAMLEQIRQQMEEAVKQARGLEALKTQLEAQVQQE</sequence>